<evidence type="ECO:0000256" key="1">
    <source>
        <dbReference type="SAM" id="MobiDB-lite"/>
    </source>
</evidence>
<feature type="region of interest" description="Disordered" evidence="1">
    <location>
        <begin position="103"/>
        <end position="141"/>
    </location>
</feature>
<dbReference type="AlphaFoldDB" id="A0A8W8MID2"/>
<keyword evidence="3" id="KW-1185">Reference proteome</keyword>
<protein>
    <submittedName>
        <fullName evidence="2">Uncharacterized protein</fullName>
    </submittedName>
</protein>
<sequence>MISAHMFTSMPAILLPAKNSRHVTDRYKRRKGADRNQTPINVFIENKVIAIHLASTGNPVPRIGTNIRYREIFFLLQVILPVGSGICKLCRISHHQTLASRGNRCTNERESGVQMTTNDTAQKSSPLQPTTNQEEPELKSHTENQCNAANFLTVAVSTFPLTIIGVYAKLSR</sequence>
<accession>A0A8W8MID2</accession>
<reference evidence="2" key="1">
    <citation type="submission" date="2022-08" db="UniProtKB">
        <authorList>
            <consortium name="EnsemblMetazoa"/>
        </authorList>
    </citation>
    <scope>IDENTIFICATION</scope>
    <source>
        <strain evidence="2">05x7-T-G4-1.051#20</strain>
    </source>
</reference>
<evidence type="ECO:0000313" key="3">
    <source>
        <dbReference type="Proteomes" id="UP000005408"/>
    </source>
</evidence>
<organism evidence="2 3">
    <name type="scientific">Magallana gigas</name>
    <name type="common">Pacific oyster</name>
    <name type="synonym">Crassostrea gigas</name>
    <dbReference type="NCBI Taxonomy" id="29159"/>
    <lineage>
        <taxon>Eukaryota</taxon>
        <taxon>Metazoa</taxon>
        <taxon>Spiralia</taxon>
        <taxon>Lophotrochozoa</taxon>
        <taxon>Mollusca</taxon>
        <taxon>Bivalvia</taxon>
        <taxon>Autobranchia</taxon>
        <taxon>Pteriomorphia</taxon>
        <taxon>Ostreida</taxon>
        <taxon>Ostreoidea</taxon>
        <taxon>Ostreidae</taxon>
        <taxon>Magallana</taxon>
    </lineage>
</organism>
<feature type="compositionally biased region" description="Polar residues" evidence="1">
    <location>
        <begin position="113"/>
        <end position="133"/>
    </location>
</feature>
<proteinExistence type="predicted"/>
<evidence type="ECO:0000313" key="2">
    <source>
        <dbReference type="EnsemblMetazoa" id="G33230.1:cds"/>
    </source>
</evidence>
<dbReference type="Proteomes" id="UP000005408">
    <property type="component" value="Unassembled WGS sequence"/>
</dbReference>
<dbReference type="EnsemblMetazoa" id="G33230.1">
    <property type="protein sequence ID" value="G33230.1:cds"/>
    <property type="gene ID" value="G33230"/>
</dbReference>
<name>A0A8W8MID2_MAGGI</name>